<feature type="compositionally biased region" description="Polar residues" evidence="1">
    <location>
        <begin position="526"/>
        <end position="535"/>
    </location>
</feature>
<name>A0AAV5AR45_9AGAM</name>
<evidence type="ECO:0000313" key="2">
    <source>
        <dbReference type="EMBL" id="GJJ15163.1"/>
    </source>
</evidence>
<feature type="compositionally biased region" description="Polar residues" evidence="1">
    <location>
        <begin position="669"/>
        <end position="684"/>
    </location>
</feature>
<feature type="compositionally biased region" description="Polar residues" evidence="1">
    <location>
        <begin position="439"/>
        <end position="453"/>
    </location>
</feature>
<feature type="compositionally biased region" description="Polar residues" evidence="1">
    <location>
        <begin position="303"/>
        <end position="313"/>
    </location>
</feature>
<protein>
    <submittedName>
        <fullName evidence="2">Uncharacterized protein</fullName>
    </submittedName>
</protein>
<feature type="compositionally biased region" description="Polar residues" evidence="1">
    <location>
        <begin position="562"/>
        <end position="577"/>
    </location>
</feature>
<dbReference type="Proteomes" id="UP001050691">
    <property type="component" value="Unassembled WGS sequence"/>
</dbReference>
<sequence>MEKGKGKETSQSESNTKDDLKSNDTKTLALRSFFQQLVSRDSVSPPKTNEEGAPLNTDAAQVVQKLAHKEPALLYFYHKLFPNADHVTQKVVIDMVEKVVQDAKESAKSPRMKPRSYVPPKVARSRTLDHFDNSSTGIESEEEEEARKLVLLSNLQAILREAIRLNELQVESHLNVQRIGIGRRVDVPYTPVLTSKGKSIRKVNEQKSQGTPGLNTTVKIEEGNFLPPPPPLVIDLKSEGSLQKDSQLEASTSKGKVAETKNVQQNQAILTNNSNPVIDKVEEGKFSLSETIINFQIKENDDQTTVKSTQREGSSPKVPETPYFNFSSTAPSKYKGESAEKVTEQKDRAAPKSGPGVTDKIEEGKFLPPVVNLKPDESEKKDSTFTKASTSKGKVAETKLNEQSKRTTPTISSKHINEKDKAALSEFVINFISKEESQQYFRYNPTTSTSNGKSAEKSNEQTGAASSINITEKEKAVPGVADFNQTDTFAQASTSNTGKIAEKVDVQGAAAADLKSKESDQKHARSTQASTSSGKVNVEKQAAPPPPPPPVAADPKFKENNQKQSESTQASTSNGKSTPDHINVKVEKERDAAAPPPPPPVSVDVKSKESEQRATPASPPPVRRKPKVEDISHQEEIYVTSAHARERVDKSRLRQGNFGGRVVPKPEPINSNPTQGSVKSNPTEKGQESEERKPEPTSSNRAGSSKAETTAKPESKSAESNSSKYNTSSSSSKVSSGIQTEPVKEYRSTGTSSTSGSQVPRGETRSEYPAASSPPPPKAKYYEGKYGESKSTNGYGYERPSPALGASFAAQCSGITNEGRRCLIVVRTIFDGENFKPLCQWHGAYYGSAKPKSLDPNKKEIGRCSATTQMGTLWSAIPLKNRNHNMEEAYDLIVKSTEIDVNRAG</sequence>
<organism evidence="2 3">
    <name type="scientific">Clathrus columnatus</name>
    <dbReference type="NCBI Taxonomy" id="1419009"/>
    <lineage>
        <taxon>Eukaryota</taxon>
        <taxon>Fungi</taxon>
        <taxon>Dikarya</taxon>
        <taxon>Basidiomycota</taxon>
        <taxon>Agaricomycotina</taxon>
        <taxon>Agaricomycetes</taxon>
        <taxon>Phallomycetidae</taxon>
        <taxon>Phallales</taxon>
        <taxon>Clathraceae</taxon>
        <taxon>Clathrus</taxon>
    </lineage>
</organism>
<feature type="compositionally biased region" description="Basic and acidic residues" evidence="1">
    <location>
        <begin position="374"/>
        <end position="384"/>
    </location>
</feature>
<feature type="compositionally biased region" description="Basic and acidic residues" evidence="1">
    <location>
        <begin position="643"/>
        <end position="652"/>
    </location>
</feature>
<comment type="caution">
    <text evidence="2">The sequence shown here is derived from an EMBL/GenBank/DDBJ whole genome shotgun (WGS) entry which is preliminary data.</text>
</comment>
<feature type="compositionally biased region" description="Basic and acidic residues" evidence="1">
    <location>
        <begin position="514"/>
        <end position="523"/>
    </location>
</feature>
<feature type="region of interest" description="Disordered" evidence="1">
    <location>
        <begin position="509"/>
        <end position="785"/>
    </location>
</feature>
<feature type="region of interest" description="Disordered" evidence="1">
    <location>
        <begin position="1"/>
        <end position="24"/>
    </location>
</feature>
<evidence type="ECO:0000313" key="3">
    <source>
        <dbReference type="Proteomes" id="UP001050691"/>
    </source>
</evidence>
<feature type="compositionally biased region" description="Low complexity" evidence="1">
    <location>
        <begin position="718"/>
        <end position="736"/>
    </location>
</feature>
<evidence type="ECO:0000256" key="1">
    <source>
        <dbReference type="SAM" id="MobiDB-lite"/>
    </source>
</evidence>
<reference evidence="2" key="1">
    <citation type="submission" date="2021-10" db="EMBL/GenBank/DDBJ databases">
        <title>De novo Genome Assembly of Clathrus columnatus (Basidiomycota, Fungi) Using Illumina and Nanopore Sequence Data.</title>
        <authorList>
            <person name="Ogiso-Tanaka E."/>
            <person name="Itagaki H."/>
            <person name="Hosoya T."/>
            <person name="Hosaka K."/>
        </authorList>
    </citation>
    <scope>NUCLEOTIDE SEQUENCE</scope>
    <source>
        <strain evidence="2">MO-923</strain>
    </source>
</reference>
<feature type="compositionally biased region" description="Basic and acidic residues" evidence="1">
    <location>
        <begin position="334"/>
        <end position="350"/>
    </location>
</feature>
<feature type="compositionally biased region" description="Basic and acidic residues" evidence="1">
    <location>
        <begin position="685"/>
        <end position="695"/>
    </location>
</feature>
<feature type="compositionally biased region" description="Polar residues" evidence="1">
    <location>
        <begin position="460"/>
        <end position="470"/>
    </location>
</feature>
<feature type="compositionally biased region" description="Basic and acidic residues" evidence="1">
    <location>
        <begin position="578"/>
        <end position="592"/>
    </location>
</feature>
<dbReference type="AlphaFoldDB" id="A0AAV5AR45"/>
<gene>
    <name evidence="2" type="ORF">Clacol_009438</name>
</gene>
<feature type="region of interest" description="Disordered" evidence="1">
    <location>
        <begin position="439"/>
        <end position="473"/>
    </location>
</feature>
<feature type="compositionally biased region" description="Basic and acidic residues" evidence="1">
    <location>
        <begin position="394"/>
        <end position="405"/>
    </location>
</feature>
<proteinExistence type="predicted"/>
<accession>A0AAV5AR45</accession>
<keyword evidence="3" id="KW-1185">Reference proteome</keyword>
<feature type="compositionally biased region" description="Basic and acidic residues" evidence="1">
    <location>
        <begin position="627"/>
        <end position="636"/>
    </location>
</feature>
<feature type="compositionally biased region" description="Polar residues" evidence="1">
    <location>
        <begin position="696"/>
        <end position="708"/>
    </location>
</feature>
<feature type="region of interest" description="Disordered" evidence="1">
    <location>
        <begin position="302"/>
        <end position="417"/>
    </location>
</feature>
<feature type="compositionally biased region" description="Pro residues" evidence="1">
    <location>
        <begin position="543"/>
        <end position="552"/>
    </location>
</feature>
<dbReference type="EMBL" id="BPWL01000010">
    <property type="protein sequence ID" value="GJJ15163.1"/>
    <property type="molecule type" value="Genomic_DNA"/>
</dbReference>
<feature type="compositionally biased region" description="Low complexity" evidence="1">
    <location>
        <begin position="748"/>
        <end position="757"/>
    </location>
</feature>